<dbReference type="AlphaFoldDB" id="A4X7R2"/>
<evidence type="ECO:0000313" key="3">
    <source>
        <dbReference type="Proteomes" id="UP000000235"/>
    </source>
</evidence>
<keyword evidence="1" id="KW-0732">Signal</keyword>
<name>A4X7R2_SALTO</name>
<dbReference type="eggNOG" id="COG3547">
    <property type="taxonomic scope" value="Bacteria"/>
</dbReference>
<proteinExistence type="predicted"/>
<accession>A4X7R2</accession>
<dbReference type="KEGG" id="stp:Strop_2466"/>
<evidence type="ECO:0000256" key="1">
    <source>
        <dbReference type="SAM" id="SignalP"/>
    </source>
</evidence>
<dbReference type="PATRIC" id="fig|369723.5.peg.2541"/>
<evidence type="ECO:0000313" key="2">
    <source>
        <dbReference type="EMBL" id="ABP54912.1"/>
    </source>
</evidence>
<dbReference type="EMBL" id="CP000667">
    <property type="protein sequence ID" value="ABP54912.1"/>
    <property type="molecule type" value="Genomic_DNA"/>
</dbReference>
<reference evidence="3" key="1">
    <citation type="journal article" date="2007" name="Proc. Natl. Acad. Sci. U.S.A.">
        <title>Genome sequencing reveals complex secondary metabolome in the marine actinomycete Salinispora tropica.</title>
        <authorList>
            <person name="Udwary D.W."/>
            <person name="Zeigler L."/>
            <person name="Asolkar R.N."/>
            <person name="Singan V."/>
            <person name="Lapidus A."/>
            <person name="Fenical W."/>
            <person name="Jensen P.R."/>
            <person name="Moore B.S."/>
        </authorList>
    </citation>
    <scope>NUCLEOTIDE SEQUENCE [LARGE SCALE GENOMIC DNA]</scope>
    <source>
        <strain evidence="3">ATCC BAA-916 / DSM 44818 / CNB-440</strain>
    </source>
</reference>
<feature type="signal peptide" evidence="1">
    <location>
        <begin position="1"/>
        <end position="30"/>
    </location>
</feature>
<protein>
    <recommendedName>
        <fullName evidence="4">Transposase IS116/IS110/IS902 family protein</fullName>
    </recommendedName>
</protein>
<dbReference type="STRING" id="369723.Strop_2466"/>
<gene>
    <name evidence="2" type="ordered locus">Strop_2466</name>
</gene>
<evidence type="ECO:0008006" key="4">
    <source>
        <dbReference type="Google" id="ProtNLM"/>
    </source>
</evidence>
<sequence>MHRRVKKQRLAHASHLWAFSALTASPGAHAHYQRRRTTGDSHTAALRHLSNRLLGCFHHCLQTRQLYRETTAFTPPQPQQLPTAA</sequence>
<feature type="chain" id="PRO_5002674841" description="Transposase IS116/IS110/IS902 family protein" evidence="1">
    <location>
        <begin position="31"/>
        <end position="85"/>
    </location>
</feature>
<dbReference type="HOGENOM" id="CLU_2566189_0_0_11"/>
<dbReference type="Proteomes" id="UP000000235">
    <property type="component" value="Chromosome"/>
</dbReference>
<organism evidence="2 3">
    <name type="scientific">Salinispora tropica (strain ATCC BAA-916 / DSM 44818 / JCM 13857 / NBRC 105044 / CNB-440)</name>
    <dbReference type="NCBI Taxonomy" id="369723"/>
    <lineage>
        <taxon>Bacteria</taxon>
        <taxon>Bacillati</taxon>
        <taxon>Actinomycetota</taxon>
        <taxon>Actinomycetes</taxon>
        <taxon>Micromonosporales</taxon>
        <taxon>Micromonosporaceae</taxon>
        <taxon>Salinispora</taxon>
    </lineage>
</organism>
<keyword evidence="3" id="KW-1185">Reference proteome</keyword>